<keyword evidence="6" id="KW-0645">Protease</keyword>
<feature type="active site" description="Proton donor" evidence="1">
    <location>
        <position position="423"/>
    </location>
</feature>
<proteinExistence type="predicted"/>
<evidence type="ECO:0000259" key="4">
    <source>
        <dbReference type="Pfam" id="PF01433"/>
    </source>
</evidence>
<keyword evidence="3" id="KW-0472">Membrane</keyword>
<dbReference type="PANTHER" id="PTHR45726">
    <property type="entry name" value="LEUKOTRIENE A-4 HYDROLASE"/>
    <property type="match status" value="1"/>
</dbReference>
<dbReference type="Gene3D" id="1.10.390.10">
    <property type="entry name" value="Neutral Protease Domain 2"/>
    <property type="match status" value="1"/>
</dbReference>
<dbReference type="EMBL" id="AYJU01000001">
    <property type="protein sequence ID" value="EST56218.1"/>
    <property type="molecule type" value="Genomic_DNA"/>
</dbReference>
<dbReference type="OrthoDB" id="9814383at2"/>
<dbReference type="SUPFAM" id="SSF55383">
    <property type="entry name" value="Copper amine oxidase, domain N"/>
    <property type="match status" value="1"/>
</dbReference>
<dbReference type="Proteomes" id="UP000017973">
    <property type="component" value="Unassembled WGS sequence"/>
</dbReference>
<evidence type="ECO:0000256" key="3">
    <source>
        <dbReference type="SAM" id="Phobius"/>
    </source>
</evidence>
<feature type="transmembrane region" description="Helical" evidence="3">
    <location>
        <begin position="7"/>
        <end position="28"/>
    </location>
</feature>
<dbReference type="InterPro" id="IPR027268">
    <property type="entry name" value="Peptidase_M4/M1_CTD_sf"/>
</dbReference>
<sequence>MKSIHKTSLLVCLTIFTMFSSIGVVLYWPSLVAFFTSEQTATPQDAGVDPFSYDPPLPSYVKNLHPHYTIEAELHPSDAKITGKMSIEFDNPRSDSLILYVYDYLWNKMSVKAVRYQDKSLPFERGLSQIKLSNPFGEVERGKIEVEFEHPVPRRGTRYGVKDDIWTLTTWYPMLGAQNQQGEWYDPPLRINYGDPFIYHYADYDVSFISPKGYQWVSSWGRGTAEDLGNNRQKVRYQGQKLLNFALVGSPLYQIETITLESGLQVDIASVDKGNIERIKSIAESVFPTYTEWFGPLPYPHAAIAETSTGTTYAMEYANMAIFKRDMHQRNLIDHWLPHEVAHMWWYNSVATLESVHGWVDEGLVEISVSYYLQGRYGSQSSSSLLEEYERDLQKLRVKYPHGRLSKSLQQFATEEEFHWTWYSKGALLFENLRRQIGDEAYKNFLKRVQQNYHGSVIGAEHLDQALGQALQGEASYFVPNIQQTNDKPFLPARLEPYITTVLNGMSYYPPIPARLKGDTVYIPLRDVGEQLGMKIEWNEKDKRIHLQANGRVVQIPEKQQIADVDGNPVDLGVPLLEIKKRAMVPLSLFEDALGFDVYYDAEQKSVKIAKPSPIGKAKTL</sequence>
<evidence type="ECO:0000259" key="5">
    <source>
        <dbReference type="Pfam" id="PF07833"/>
    </source>
</evidence>
<gene>
    <name evidence="6" type="ORF">T458_02570</name>
</gene>
<dbReference type="RefSeq" id="WP_023554600.1">
    <property type="nucleotide sequence ID" value="NZ_KI629782.1"/>
</dbReference>
<dbReference type="GO" id="GO:0004177">
    <property type="term" value="F:aminopeptidase activity"/>
    <property type="evidence" value="ECO:0007669"/>
    <property type="project" value="UniProtKB-KW"/>
</dbReference>
<dbReference type="PATRIC" id="fig|1408254.3.peg.524"/>
<keyword evidence="6" id="KW-0031">Aminopeptidase</keyword>
<dbReference type="STRING" id="1408254.T458_02570"/>
<dbReference type="InterPro" id="IPR014782">
    <property type="entry name" value="Peptidase_M1_dom"/>
</dbReference>
<keyword evidence="7" id="KW-1185">Reference proteome</keyword>
<organism evidence="6 7">
    <name type="scientific">Brevibacillus panacihumi W25</name>
    <dbReference type="NCBI Taxonomy" id="1408254"/>
    <lineage>
        <taxon>Bacteria</taxon>
        <taxon>Bacillati</taxon>
        <taxon>Bacillota</taxon>
        <taxon>Bacilli</taxon>
        <taxon>Bacillales</taxon>
        <taxon>Paenibacillaceae</taxon>
        <taxon>Brevibacillus</taxon>
    </lineage>
</organism>
<dbReference type="AlphaFoldDB" id="V6ML64"/>
<dbReference type="eggNOG" id="COG0308">
    <property type="taxonomic scope" value="Bacteria"/>
</dbReference>
<dbReference type="InterPro" id="IPR036582">
    <property type="entry name" value="Mao_N_sf"/>
</dbReference>
<dbReference type="GO" id="GO:0008237">
    <property type="term" value="F:metallopeptidase activity"/>
    <property type="evidence" value="ECO:0007669"/>
    <property type="project" value="InterPro"/>
</dbReference>
<dbReference type="HOGENOM" id="CLU_439845_0_0_9"/>
<reference evidence="6 7" key="1">
    <citation type="journal article" date="2014" name="Genome Announc.">
        <title>Draft Genome Sequence of Brevibacillus panacihumi Strain W25, a Halotolerant Hydrocarbon-Degrading Bacterium.</title>
        <authorList>
            <person name="Wang X."/>
            <person name="Jin D."/>
            <person name="Zhou L."/>
            <person name="Wu L."/>
            <person name="An W."/>
            <person name="Chen Y."/>
            <person name="Zhao L."/>
        </authorList>
    </citation>
    <scope>NUCLEOTIDE SEQUENCE [LARGE SCALE GENOMIC DNA]</scope>
    <source>
        <strain evidence="6 7">W25</strain>
    </source>
</reference>
<feature type="binding site" evidence="2">
    <location>
        <position position="362"/>
    </location>
    <ligand>
        <name>Zn(2+)</name>
        <dbReference type="ChEBI" id="CHEBI:29105"/>
        <note>catalytic</note>
    </ligand>
</feature>
<evidence type="ECO:0000313" key="7">
    <source>
        <dbReference type="Proteomes" id="UP000017973"/>
    </source>
</evidence>
<name>V6ML64_9BACL</name>
<feature type="binding site" evidence="2">
    <location>
        <position position="339"/>
    </location>
    <ligand>
        <name>Zn(2+)</name>
        <dbReference type="ChEBI" id="CHEBI:29105"/>
        <note>catalytic</note>
    </ligand>
</feature>
<dbReference type="InterPro" id="IPR012854">
    <property type="entry name" value="Cu_amine_oxidase-like_N"/>
</dbReference>
<accession>V6ML64</accession>
<dbReference type="PANTHER" id="PTHR45726:SF3">
    <property type="entry name" value="LEUKOTRIENE A-4 HYDROLASE"/>
    <property type="match status" value="1"/>
</dbReference>
<protein>
    <submittedName>
        <fullName evidence="6">Aminopeptidase N</fullName>
    </submittedName>
</protein>
<feature type="binding site" evidence="2">
    <location>
        <position position="343"/>
    </location>
    <ligand>
        <name>Zn(2+)</name>
        <dbReference type="ChEBI" id="CHEBI:29105"/>
        <note>catalytic</note>
    </ligand>
</feature>
<keyword evidence="2" id="KW-0479">Metal-binding</keyword>
<feature type="domain" description="Peptidase M1 membrane alanine aminopeptidase" evidence="4">
    <location>
        <begin position="325"/>
        <end position="473"/>
    </location>
</feature>
<evidence type="ECO:0000313" key="6">
    <source>
        <dbReference type="EMBL" id="EST56218.1"/>
    </source>
</evidence>
<dbReference type="SUPFAM" id="SSF55486">
    <property type="entry name" value="Metalloproteases ('zincins'), catalytic domain"/>
    <property type="match status" value="1"/>
</dbReference>
<keyword evidence="3" id="KW-1133">Transmembrane helix</keyword>
<keyword evidence="2" id="KW-0862">Zinc</keyword>
<dbReference type="InterPro" id="IPR034015">
    <property type="entry name" value="M1_LTA4H"/>
</dbReference>
<dbReference type="Pfam" id="PF07833">
    <property type="entry name" value="Cu_amine_oxidN1"/>
    <property type="match status" value="1"/>
</dbReference>
<evidence type="ECO:0000256" key="2">
    <source>
        <dbReference type="PIRSR" id="PIRSR634015-3"/>
    </source>
</evidence>
<dbReference type="Pfam" id="PF01433">
    <property type="entry name" value="Peptidase_M1"/>
    <property type="match status" value="1"/>
</dbReference>
<comment type="cofactor">
    <cofactor evidence="2">
        <name>Zn(2+)</name>
        <dbReference type="ChEBI" id="CHEBI:29105"/>
    </cofactor>
    <text evidence="2">Binds 1 zinc ion per subunit.</text>
</comment>
<keyword evidence="3" id="KW-0812">Transmembrane</keyword>
<dbReference type="Gene3D" id="3.30.457.10">
    <property type="entry name" value="Copper amine oxidase-like, N-terminal domain"/>
    <property type="match status" value="1"/>
</dbReference>
<dbReference type="GO" id="GO:0008270">
    <property type="term" value="F:zinc ion binding"/>
    <property type="evidence" value="ECO:0007669"/>
    <property type="project" value="InterPro"/>
</dbReference>
<feature type="domain" description="Copper amine oxidase-like N-terminal" evidence="5">
    <location>
        <begin position="503"/>
        <end position="609"/>
    </location>
</feature>
<keyword evidence="6" id="KW-0378">Hydrolase</keyword>
<evidence type="ECO:0000256" key="1">
    <source>
        <dbReference type="PIRSR" id="PIRSR634015-1"/>
    </source>
</evidence>
<feature type="active site" description="Proton acceptor" evidence="1">
    <location>
        <position position="340"/>
    </location>
</feature>
<comment type="caution">
    <text evidence="6">The sequence shown here is derived from an EMBL/GenBank/DDBJ whole genome shotgun (WGS) entry which is preliminary data.</text>
</comment>